<dbReference type="InterPro" id="IPR000836">
    <property type="entry name" value="PRTase_dom"/>
</dbReference>
<keyword evidence="4 15" id="KW-0021">Allosteric enzyme</keyword>
<keyword evidence="7 15" id="KW-0547">Nucleotide-binding</keyword>
<reference evidence="17 18" key="1">
    <citation type="submission" date="2017-09" db="EMBL/GenBank/DDBJ databases">
        <title>Depth-based differentiation of microbial function through sediment-hosted aquifers and enrichment of novel symbionts in the deep terrestrial subsurface.</title>
        <authorList>
            <person name="Probst A.J."/>
            <person name="Ladd B."/>
            <person name="Jarett J.K."/>
            <person name="Geller-Mcgrath D.E."/>
            <person name="Sieber C.M."/>
            <person name="Emerson J.B."/>
            <person name="Anantharaman K."/>
            <person name="Thomas B.C."/>
            <person name="Malmstrom R."/>
            <person name="Stieglmeier M."/>
            <person name="Klingl A."/>
            <person name="Woyke T."/>
            <person name="Ryan C.M."/>
            <person name="Banfield J.F."/>
        </authorList>
    </citation>
    <scope>NUCLEOTIDE SEQUENCE [LARGE SCALE GENOMIC DNA]</scope>
    <source>
        <strain evidence="17">CG17_big_fil_post_rev_8_21_14_2_50_48_46</strain>
    </source>
</reference>
<dbReference type="Gene3D" id="3.40.50.2020">
    <property type="match status" value="1"/>
</dbReference>
<gene>
    <name evidence="15" type="primary">upp</name>
    <name evidence="17" type="ORF">COW36_05380</name>
</gene>
<evidence type="ECO:0000256" key="6">
    <source>
        <dbReference type="ARBA" id="ARBA00022679"/>
    </source>
</evidence>
<evidence type="ECO:0000313" key="18">
    <source>
        <dbReference type="Proteomes" id="UP000231019"/>
    </source>
</evidence>
<dbReference type="Proteomes" id="UP000231019">
    <property type="component" value="Unassembled WGS sequence"/>
</dbReference>
<dbReference type="InterPro" id="IPR005765">
    <property type="entry name" value="UPRT"/>
</dbReference>
<evidence type="ECO:0000256" key="14">
    <source>
        <dbReference type="ARBA" id="ARBA00079807"/>
    </source>
</evidence>
<evidence type="ECO:0000256" key="3">
    <source>
        <dbReference type="ARBA" id="ARBA00011894"/>
    </source>
</evidence>
<evidence type="ECO:0000259" key="16">
    <source>
        <dbReference type="Pfam" id="PF14681"/>
    </source>
</evidence>
<dbReference type="GO" id="GO:0004845">
    <property type="term" value="F:uracil phosphoribosyltransferase activity"/>
    <property type="evidence" value="ECO:0007669"/>
    <property type="project" value="UniProtKB-UniRule"/>
</dbReference>
<dbReference type="GO" id="GO:0044206">
    <property type="term" value="P:UMP salvage"/>
    <property type="evidence" value="ECO:0007669"/>
    <property type="project" value="UniProtKB-UniRule"/>
</dbReference>
<keyword evidence="9 15" id="KW-0342">GTP-binding</keyword>
<dbReference type="EC" id="2.4.2.9" evidence="3 15"/>
<organism evidence="17 18">
    <name type="scientific">bacterium (Candidatus Blackallbacteria) CG17_big_fil_post_rev_8_21_14_2_50_48_46</name>
    <dbReference type="NCBI Taxonomy" id="2014261"/>
    <lineage>
        <taxon>Bacteria</taxon>
        <taxon>Candidatus Blackallbacteria</taxon>
    </lineage>
</organism>
<sequence>MLPDNLFVHDHPLIQRDMTLLRDKNTPSPIFRAMIKNLARYIVYEASSKLELAPQEVETPLGPCLGKRIKCSHIVLAPILRAGLCMIDGAFEVFPFAQVRHIGLYRNEETLLPVEYYVKIPEELAADTLVFILDPMLATGGSAIAAVDILKKRKVTNIHFCCLIASPEGIQKLSEAHPDIKIHTTSVDQGLNEIGYILPGLGDAGDRAFNT</sequence>
<dbReference type="GO" id="GO:0005737">
    <property type="term" value="C:cytoplasm"/>
    <property type="evidence" value="ECO:0007669"/>
    <property type="project" value="UniProtKB-ARBA"/>
</dbReference>
<keyword evidence="5 15" id="KW-0328">Glycosyltransferase</keyword>
<dbReference type="InterPro" id="IPR029057">
    <property type="entry name" value="PRTase-like"/>
</dbReference>
<comment type="pathway">
    <text evidence="1 15">Pyrimidine metabolism; UMP biosynthesis via salvage pathway; UMP from uracil: step 1/1.</text>
</comment>
<evidence type="ECO:0000256" key="9">
    <source>
        <dbReference type="ARBA" id="ARBA00023134"/>
    </source>
</evidence>
<dbReference type="NCBIfam" id="NF001097">
    <property type="entry name" value="PRK00129.1"/>
    <property type="match status" value="1"/>
</dbReference>
<dbReference type="NCBIfam" id="TIGR01091">
    <property type="entry name" value="upp"/>
    <property type="match status" value="1"/>
</dbReference>
<dbReference type="PANTHER" id="PTHR32315">
    <property type="entry name" value="ADENINE PHOSPHORIBOSYLTRANSFERASE"/>
    <property type="match status" value="1"/>
</dbReference>
<evidence type="ECO:0000256" key="10">
    <source>
        <dbReference type="ARBA" id="ARBA00031082"/>
    </source>
</evidence>
<dbReference type="PANTHER" id="PTHR32315:SF4">
    <property type="entry name" value="URACIL PHOSPHORIBOSYLTRANSFERASE, CHLOROPLASTIC"/>
    <property type="match status" value="1"/>
</dbReference>
<keyword evidence="6 15" id="KW-0808">Transferase</keyword>
<dbReference type="InterPro" id="IPR034332">
    <property type="entry name" value="Upp_B"/>
</dbReference>
<accession>A0A2M7G8P5</accession>
<evidence type="ECO:0000256" key="11">
    <source>
        <dbReference type="ARBA" id="ARBA00052919"/>
    </source>
</evidence>
<dbReference type="CDD" id="cd06223">
    <property type="entry name" value="PRTases_typeI"/>
    <property type="match status" value="1"/>
</dbReference>
<protein>
    <recommendedName>
        <fullName evidence="13 15">Uracil phosphoribosyltransferase</fullName>
        <ecNumber evidence="3 15">2.4.2.9</ecNumber>
    </recommendedName>
    <alternativeName>
        <fullName evidence="10 15">UMP pyrophosphorylase</fullName>
    </alternativeName>
    <alternativeName>
        <fullName evidence="14 15">UPRTase</fullName>
    </alternativeName>
</protein>
<dbReference type="FunFam" id="3.40.50.2020:FF:000003">
    <property type="entry name" value="Uracil phosphoribosyltransferase"/>
    <property type="match status" value="1"/>
</dbReference>
<proteinExistence type="inferred from homology"/>
<comment type="cofactor">
    <cofactor evidence="15">
        <name>Mg(2+)</name>
        <dbReference type="ChEBI" id="CHEBI:18420"/>
    </cofactor>
    <text evidence="15">Binds 1 Mg(2+) ion per subunit. The magnesium is bound as Mg-PRPP.</text>
</comment>
<evidence type="ECO:0000256" key="2">
    <source>
        <dbReference type="ARBA" id="ARBA00009516"/>
    </source>
</evidence>
<dbReference type="GO" id="GO:0006223">
    <property type="term" value="P:uracil salvage"/>
    <property type="evidence" value="ECO:0007669"/>
    <property type="project" value="InterPro"/>
</dbReference>
<dbReference type="EMBL" id="PFFQ01000013">
    <property type="protein sequence ID" value="PIW18201.1"/>
    <property type="molecule type" value="Genomic_DNA"/>
</dbReference>
<feature type="binding site" evidence="15">
    <location>
        <position position="81"/>
    </location>
    <ligand>
        <name>5-phospho-alpha-D-ribose 1-diphosphate</name>
        <dbReference type="ChEBI" id="CHEBI:58017"/>
    </ligand>
</feature>
<dbReference type="InterPro" id="IPR050054">
    <property type="entry name" value="UPRTase/APRTase"/>
</dbReference>
<evidence type="ECO:0000256" key="8">
    <source>
        <dbReference type="ARBA" id="ARBA00022842"/>
    </source>
</evidence>
<dbReference type="UniPathway" id="UPA00574">
    <property type="reaction ID" value="UER00636"/>
</dbReference>
<evidence type="ECO:0000313" key="17">
    <source>
        <dbReference type="EMBL" id="PIW18201.1"/>
    </source>
</evidence>
<feature type="binding site" evidence="15">
    <location>
        <position position="197"/>
    </location>
    <ligand>
        <name>uracil</name>
        <dbReference type="ChEBI" id="CHEBI:17568"/>
    </ligand>
</feature>
<feature type="domain" description="Phosphoribosyltransferase" evidence="16">
    <location>
        <begin position="8"/>
        <end position="211"/>
    </location>
</feature>
<evidence type="ECO:0000256" key="5">
    <source>
        <dbReference type="ARBA" id="ARBA00022676"/>
    </source>
</evidence>
<feature type="binding site" evidence="15">
    <location>
        <position position="203"/>
    </location>
    <ligand>
        <name>5-phospho-alpha-D-ribose 1-diphosphate</name>
        <dbReference type="ChEBI" id="CHEBI:58017"/>
    </ligand>
</feature>
<comment type="similarity">
    <text evidence="2 15">Belongs to the UPRTase family.</text>
</comment>
<comment type="caution">
    <text evidence="17">The sequence shown here is derived from an EMBL/GenBank/DDBJ whole genome shotgun (WGS) entry which is preliminary data.</text>
</comment>
<dbReference type="AlphaFoldDB" id="A0A2M7G8P5"/>
<dbReference type="HAMAP" id="MF_01218_B">
    <property type="entry name" value="Upp_B"/>
    <property type="match status" value="1"/>
</dbReference>
<feature type="binding site" evidence="15">
    <location>
        <position position="106"/>
    </location>
    <ligand>
        <name>5-phospho-alpha-D-ribose 1-diphosphate</name>
        <dbReference type="ChEBI" id="CHEBI:58017"/>
    </ligand>
</feature>
<dbReference type="Pfam" id="PF14681">
    <property type="entry name" value="UPRTase"/>
    <property type="match status" value="1"/>
</dbReference>
<evidence type="ECO:0000256" key="12">
    <source>
        <dbReference type="ARBA" id="ARBA00056901"/>
    </source>
</evidence>
<comment type="catalytic activity">
    <reaction evidence="11 15">
        <text>UMP + diphosphate = 5-phospho-alpha-D-ribose 1-diphosphate + uracil</text>
        <dbReference type="Rhea" id="RHEA:13017"/>
        <dbReference type="ChEBI" id="CHEBI:17568"/>
        <dbReference type="ChEBI" id="CHEBI:33019"/>
        <dbReference type="ChEBI" id="CHEBI:57865"/>
        <dbReference type="ChEBI" id="CHEBI:58017"/>
        <dbReference type="EC" id="2.4.2.9"/>
    </reaction>
</comment>
<feature type="binding site" evidence="15">
    <location>
        <begin position="134"/>
        <end position="142"/>
    </location>
    <ligand>
        <name>5-phospho-alpha-D-ribose 1-diphosphate</name>
        <dbReference type="ChEBI" id="CHEBI:58017"/>
    </ligand>
</feature>
<dbReference type="SUPFAM" id="SSF53271">
    <property type="entry name" value="PRTase-like"/>
    <property type="match status" value="1"/>
</dbReference>
<feature type="binding site" evidence="15">
    <location>
        <begin position="202"/>
        <end position="204"/>
    </location>
    <ligand>
        <name>uracil</name>
        <dbReference type="ChEBI" id="CHEBI:17568"/>
    </ligand>
</feature>
<evidence type="ECO:0000256" key="1">
    <source>
        <dbReference type="ARBA" id="ARBA00005180"/>
    </source>
</evidence>
<evidence type="ECO:0000256" key="13">
    <source>
        <dbReference type="ARBA" id="ARBA00072146"/>
    </source>
</evidence>
<keyword evidence="8 15" id="KW-0460">Magnesium</keyword>
<name>A0A2M7G8P5_9BACT</name>
<dbReference type="GO" id="GO:0005525">
    <property type="term" value="F:GTP binding"/>
    <property type="evidence" value="ECO:0007669"/>
    <property type="project" value="UniProtKB-KW"/>
</dbReference>
<dbReference type="GO" id="GO:0000287">
    <property type="term" value="F:magnesium ion binding"/>
    <property type="evidence" value="ECO:0007669"/>
    <property type="project" value="UniProtKB-UniRule"/>
</dbReference>
<evidence type="ECO:0000256" key="15">
    <source>
        <dbReference type="HAMAP-Rule" id="MF_01218"/>
    </source>
</evidence>
<evidence type="ECO:0000256" key="4">
    <source>
        <dbReference type="ARBA" id="ARBA00022533"/>
    </source>
</evidence>
<comment type="activity regulation">
    <text evidence="15">Allosterically activated by GTP.</text>
</comment>
<comment type="function">
    <text evidence="12 15">Catalyzes the conversion of uracil and 5-phospho-alpha-D-ribose 1-diphosphate (PRPP) to UMP and diphosphate.</text>
</comment>
<evidence type="ECO:0000256" key="7">
    <source>
        <dbReference type="ARBA" id="ARBA00022741"/>
    </source>
</evidence>